<evidence type="ECO:0000256" key="5">
    <source>
        <dbReference type="ARBA" id="ARBA00022989"/>
    </source>
</evidence>
<feature type="transmembrane region" description="Helical" evidence="8">
    <location>
        <begin position="354"/>
        <end position="372"/>
    </location>
</feature>
<dbReference type="InterPro" id="IPR051085">
    <property type="entry name" value="MB_O-acyltransferase"/>
</dbReference>
<feature type="transmembrane region" description="Helical" evidence="8">
    <location>
        <begin position="149"/>
        <end position="172"/>
    </location>
</feature>
<dbReference type="Proteomes" id="UP001596162">
    <property type="component" value="Unassembled WGS sequence"/>
</dbReference>
<keyword evidence="10" id="KW-1185">Reference proteome</keyword>
<evidence type="ECO:0000256" key="1">
    <source>
        <dbReference type="ARBA" id="ARBA00004651"/>
    </source>
</evidence>
<comment type="caution">
    <text evidence="9">The sequence shown here is derived from an EMBL/GenBank/DDBJ whole genome shotgun (WGS) entry which is preliminary data.</text>
</comment>
<evidence type="ECO:0000313" key="10">
    <source>
        <dbReference type="Proteomes" id="UP001596162"/>
    </source>
</evidence>
<dbReference type="Pfam" id="PF03062">
    <property type="entry name" value="MBOAT"/>
    <property type="match status" value="1"/>
</dbReference>
<keyword evidence="5 8" id="KW-1133">Transmembrane helix</keyword>
<evidence type="ECO:0000256" key="8">
    <source>
        <dbReference type="SAM" id="Phobius"/>
    </source>
</evidence>
<gene>
    <name evidence="9" type="ORF">ACFPH8_01895</name>
</gene>
<dbReference type="PIRSF" id="PIRSF016636">
    <property type="entry name" value="AlgI_DltB"/>
    <property type="match status" value="1"/>
</dbReference>
<dbReference type="PANTHER" id="PTHR13285:SF18">
    <property type="entry name" value="PROTEIN-CYSTEINE N-PALMITOYLTRANSFERASE RASP"/>
    <property type="match status" value="1"/>
</dbReference>
<evidence type="ECO:0000256" key="7">
    <source>
        <dbReference type="PIRNR" id="PIRNR016636"/>
    </source>
</evidence>
<feature type="transmembrane region" description="Helical" evidence="8">
    <location>
        <begin position="7"/>
        <end position="23"/>
    </location>
</feature>
<comment type="similarity">
    <text evidence="2 7">Belongs to the membrane-bound acyltransferase family.</text>
</comment>
<evidence type="ECO:0000256" key="3">
    <source>
        <dbReference type="ARBA" id="ARBA00022475"/>
    </source>
</evidence>
<dbReference type="RefSeq" id="WP_376858238.1">
    <property type="nucleotide sequence ID" value="NZ_JBHSLA010000001.1"/>
</dbReference>
<feature type="transmembrane region" description="Helical" evidence="8">
    <location>
        <begin position="443"/>
        <end position="462"/>
    </location>
</feature>
<evidence type="ECO:0000256" key="6">
    <source>
        <dbReference type="ARBA" id="ARBA00023136"/>
    </source>
</evidence>
<feature type="transmembrane region" description="Helical" evidence="8">
    <location>
        <begin position="397"/>
        <end position="422"/>
    </location>
</feature>
<keyword evidence="4 8" id="KW-0812">Transmembrane</keyword>
<proteinExistence type="inferred from homology"/>
<feature type="transmembrane region" description="Helical" evidence="8">
    <location>
        <begin position="226"/>
        <end position="246"/>
    </location>
</feature>
<dbReference type="PIRSF" id="PIRSF500217">
    <property type="entry name" value="AlgI"/>
    <property type="match status" value="1"/>
</dbReference>
<dbReference type="InterPro" id="IPR024194">
    <property type="entry name" value="Ac/AlaTfrase_AlgI/DltB"/>
</dbReference>
<keyword evidence="7" id="KW-0808">Transferase</keyword>
<feature type="transmembrane region" description="Helical" evidence="8">
    <location>
        <begin position="72"/>
        <end position="91"/>
    </location>
</feature>
<organism evidence="9 10">
    <name type="scientific">Bizionia hallyeonensis</name>
    <dbReference type="NCBI Taxonomy" id="1123757"/>
    <lineage>
        <taxon>Bacteria</taxon>
        <taxon>Pseudomonadati</taxon>
        <taxon>Bacteroidota</taxon>
        <taxon>Flavobacteriia</taxon>
        <taxon>Flavobacteriales</taxon>
        <taxon>Flavobacteriaceae</taxon>
        <taxon>Bizionia</taxon>
    </lineage>
</organism>
<feature type="transmembrane region" description="Helical" evidence="8">
    <location>
        <begin position="111"/>
        <end position="129"/>
    </location>
</feature>
<evidence type="ECO:0000256" key="2">
    <source>
        <dbReference type="ARBA" id="ARBA00010323"/>
    </source>
</evidence>
<comment type="subcellular location">
    <subcellularLocation>
        <location evidence="1">Cell membrane</location>
        <topology evidence="1">Multi-pass membrane protein</topology>
    </subcellularLocation>
</comment>
<evidence type="ECO:0000313" key="9">
    <source>
        <dbReference type="EMBL" id="MFC5194071.1"/>
    </source>
</evidence>
<sequence length="474" mass="55002">MLFSSPIFLFLFLPLVLFVYFLTPKKFKNFTLLAFSLVFYTWGEKELVLLILLSAAVDYISGLIISKGKRKLGLYISITFNISILLYFKYANFISSNLISLLEGFNMSPEGALNFSNIALPIGISFYTFQTMSYTIDVYRGQVKACKNFIDFATYVTLFPQLIAGPIVRYAVIEKELKSRTVTTSLFYEGAERFIIGLSKKMIIANNCAVLADAIFNLPPSESSMLIAWLGTIVYSFQIYFDFSGYSDMAIGLGKMFGFNFPENFNYPYISKSIREFWRRWHITLSNWFKDYLYISLGGSREGKWRTYTNLIIVFFVTGLWHGANWTFIFWGLFHGLFIIIEWNFKDTDSKRPAFLSHLYFLFVLNISWVFFRNDTMTDAFHYLMTMFNFSLETNTAFLSFYLTKEMLIVLFAALLLSTPIYKKIVSGVFNSNLTSGTKNMFLPLKLIGLFILLFICFTYIATDSYNPFIYFRF</sequence>
<accession>A0ABW0C2S9</accession>
<dbReference type="InterPro" id="IPR028362">
    <property type="entry name" value="AlgI"/>
</dbReference>
<protein>
    <submittedName>
        <fullName evidence="9">MBOAT family O-acyltransferase</fullName>
    </submittedName>
</protein>
<keyword evidence="7" id="KW-0012">Acyltransferase</keyword>
<feature type="transmembrane region" description="Helical" evidence="8">
    <location>
        <begin position="47"/>
        <end position="65"/>
    </location>
</feature>
<evidence type="ECO:0000256" key="4">
    <source>
        <dbReference type="ARBA" id="ARBA00022692"/>
    </source>
</evidence>
<keyword evidence="3 7" id="KW-1003">Cell membrane</keyword>
<reference evidence="10" key="1">
    <citation type="journal article" date="2019" name="Int. J. Syst. Evol. Microbiol.">
        <title>The Global Catalogue of Microorganisms (GCM) 10K type strain sequencing project: providing services to taxonomists for standard genome sequencing and annotation.</title>
        <authorList>
            <consortium name="The Broad Institute Genomics Platform"/>
            <consortium name="The Broad Institute Genome Sequencing Center for Infectious Disease"/>
            <person name="Wu L."/>
            <person name="Ma J."/>
        </authorList>
    </citation>
    <scope>NUCLEOTIDE SEQUENCE [LARGE SCALE GENOMIC DNA]</scope>
    <source>
        <strain evidence="10">JCM 17978</strain>
    </source>
</reference>
<dbReference type="InterPro" id="IPR004299">
    <property type="entry name" value="MBOAT_fam"/>
</dbReference>
<dbReference type="EMBL" id="JBHSLA010000001">
    <property type="protein sequence ID" value="MFC5194071.1"/>
    <property type="molecule type" value="Genomic_DNA"/>
</dbReference>
<keyword evidence="6 7" id="KW-0472">Membrane</keyword>
<dbReference type="PANTHER" id="PTHR13285">
    <property type="entry name" value="ACYLTRANSFERASE"/>
    <property type="match status" value="1"/>
</dbReference>
<name>A0ABW0C2S9_9FLAO</name>